<dbReference type="InterPro" id="IPR011990">
    <property type="entry name" value="TPR-like_helical_dom_sf"/>
</dbReference>
<accession>A0A0S4XQ00</accession>
<dbReference type="PANTHER" id="PTHR11102">
    <property type="entry name" value="SEL-1-LIKE PROTEIN"/>
    <property type="match status" value="1"/>
</dbReference>
<evidence type="ECO:0000256" key="5">
    <source>
        <dbReference type="SAM" id="SignalP"/>
    </source>
</evidence>
<evidence type="ECO:0000256" key="3">
    <source>
        <dbReference type="ARBA" id="ARBA00023157"/>
    </source>
</evidence>
<dbReference type="PANTHER" id="PTHR11102:SF160">
    <property type="entry name" value="ERAD-ASSOCIATED E3 UBIQUITIN-PROTEIN LIGASE COMPONENT HRD3"/>
    <property type="match status" value="1"/>
</dbReference>
<dbReference type="InterPro" id="IPR050767">
    <property type="entry name" value="Sel1_AlgK"/>
</dbReference>
<gene>
    <name evidence="6" type="ORF">BN3087_650002</name>
</gene>
<evidence type="ECO:0000256" key="2">
    <source>
        <dbReference type="ARBA" id="ARBA00012865"/>
    </source>
</evidence>
<name>A0A0S4XQ00_9BACT</name>
<organism evidence="6">
    <name type="scientific">Sulfurovum sp. enrichment culture clone C5</name>
    <dbReference type="NCBI Taxonomy" id="497650"/>
    <lineage>
        <taxon>Bacteria</taxon>
        <taxon>Pseudomonadati</taxon>
        <taxon>Campylobacterota</taxon>
        <taxon>Epsilonproteobacteria</taxon>
        <taxon>Campylobacterales</taxon>
        <taxon>Sulfurovaceae</taxon>
        <taxon>Sulfurovum</taxon>
        <taxon>environmental samples</taxon>
    </lineage>
</organism>
<evidence type="ECO:0000313" key="6">
    <source>
        <dbReference type="EMBL" id="CUV66169.1"/>
    </source>
</evidence>
<protein>
    <recommendedName>
        <fullName evidence="2">beta-lactamase</fullName>
        <ecNumber evidence="2">3.5.2.6</ecNumber>
    </recommendedName>
</protein>
<dbReference type="GO" id="GO:0008800">
    <property type="term" value="F:beta-lactamase activity"/>
    <property type="evidence" value="ECO:0007669"/>
    <property type="project" value="UniProtKB-EC"/>
</dbReference>
<evidence type="ECO:0000256" key="1">
    <source>
        <dbReference type="ARBA" id="ARBA00001526"/>
    </source>
</evidence>
<dbReference type="AlphaFoldDB" id="A0A0S4XQ00"/>
<feature type="chain" id="PRO_5006629892" description="beta-lactamase" evidence="5">
    <location>
        <begin position="19"/>
        <end position="214"/>
    </location>
</feature>
<reference evidence="6" key="1">
    <citation type="submission" date="2015-11" db="EMBL/GenBank/DDBJ databases">
        <authorList>
            <person name="Zhang Y."/>
            <person name="Guo Z."/>
        </authorList>
    </citation>
    <scope>NUCLEOTIDE SEQUENCE</scope>
    <source>
        <strain evidence="6">BN30871</strain>
    </source>
</reference>
<feature type="signal peptide" evidence="5">
    <location>
        <begin position="1"/>
        <end position="18"/>
    </location>
</feature>
<sequence>MKKIILTALLGFSFVNSATINDGMAYYNKGDYAKAFEIYYILAKDNNDTKAQYNTALMFLKGQGINKSNKDALYWYTKAANQNHAPSQYSLGYMYQKDAKTNPTLIKQAQYWYGRAMKNNFREAYTNMAFLYYNGYAKIIPKDIHKAIILFTKAAEMGDSNAQLNLGIIYGWSDEILKNKLKSYSYLKQALENGNGQAGNYLDVLCKESSWICR</sequence>
<dbReference type="SMART" id="SM00671">
    <property type="entry name" value="SEL1"/>
    <property type="match status" value="5"/>
</dbReference>
<comment type="catalytic activity">
    <reaction evidence="1">
        <text>a beta-lactam + H2O = a substituted beta-amino acid</text>
        <dbReference type="Rhea" id="RHEA:20401"/>
        <dbReference type="ChEBI" id="CHEBI:15377"/>
        <dbReference type="ChEBI" id="CHEBI:35627"/>
        <dbReference type="ChEBI" id="CHEBI:140347"/>
        <dbReference type="EC" id="3.5.2.6"/>
    </reaction>
</comment>
<dbReference type="Pfam" id="PF08238">
    <property type="entry name" value="Sel1"/>
    <property type="match status" value="4"/>
</dbReference>
<proteinExistence type="predicted"/>
<dbReference type="Gene3D" id="1.25.40.10">
    <property type="entry name" value="Tetratricopeptide repeat domain"/>
    <property type="match status" value="1"/>
</dbReference>
<dbReference type="EC" id="3.5.2.6" evidence="2"/>
<keyword evidence="4" id="KW-0046">Antibiotic resistance</keyword>
<evidence type="ECO:0000256" key="4">
    <source>
        <dbReference type="ARBA" id="ARBA00023251"/>
    </source>
</evidence>
<keyword evidence="5" id="KW-0732">Signal</keyword>
<dbReference type="InterPro" id="IPR006597">
    <property type="entry name" value="Sel1-like"/>
</dbReference>
<keyword evidence="3" id="KW-1015">Disulfide bond</keyword>
<dbReference type="SUPFAM" id="SSF81901">
    <property type="entry name" value="HCP-like"/>
    <property type="match status" value="1"/>
</dbReference>
<dbReference type="GO" id="GO:0046677">
    <property type="term" value="P:response to antibiotic"/>
    <property type="evidence" value="ECO:0007669"/>
    <property type="project" value="UniProtKB-KW"/>
</dbReference>
<dbReference type="EMBL" id="FAXN01000068">
    <property type="protein sequence ID" value="CUV66169.1"/>
    <property type="molecule type" value="Genomic_DNA"/>
</dbReference>